<dbReference type="InterPro" id="IPR036388">
    <property type="entry name" value="WH-like_DNA-bd_sf"/>
</dbReference>
<dbReference type="Gene3D" id="1.10.10.10">
    <property type="entry name" value="Winged helix-like DNA-binding domain superfamily/Winged helix DNA-binding domain"/>
    <property type="match status" value="1"/>
</dbReference>
<dbReference type="RefSeq" id="WP_121157079.1">
    <property type="nucleotide sequence ID" value="NZ_RBKT01000001.1"/>
</dbReference>
<dbReference type="SMART" id="SM00418">
    <property type="entry name" value="HTH_ARSR"/>
    <property type="match status" value="1"/>
</dbReference>
<dbReference type="OrthoDB" id="7945987at2"/>
<dbReference type="InterPro" id="IPR011991">
    <property type="entry name" value="ArsR-like_HTH"/>
</dbReference>
<keyword evidence="3" id="KW-1185">Reference proteome</keyword>
<dbReference type="InterPro" id="IPR001845">
    <property type="entry name" value="HTH_ArsR_DNA-bd_dom"/>
</dbReference>
<dbReference type="InterPro" id="IPR036390">
    <property type="entry name" value="WH_DNA-bd_sf"/>
</dbReference>
<name>A0A495JJF7_9ACTN</name>
<dbReference type="Pfam" id="PF12840">
    <property type="entry name" value="HTH_20"/>
    <property type="match status" value="1"/>
</dbReference>
<comment type="caution">
    <text evidence="2">The sequence shown here is derived from an EMBL/GenBank/DDBJ whole genome shotgun (WGS) entry which is preliminary data.</text>
</comment>
<accession>A0A495JJF7</accession>
<sequence length="196" mass="21506">MPQPAVGDIRDPRMLRAMAHPLRLRILDAVAFCGSATATEVAEQVGESPANCSWHLRQLARYGFVEEAGGGTGRQRPWRIVLDRHRWGPGGAESTRVGQAAHQVLLDVEYQALREWLGNRHEESPQWRGAGFLTQAVGWCTPAQLAEIGAAINEVLARRLPDPIDPEARPLDSRPVRFIAWGVPARPSEPATADDG</sequence>
<protein>
    <submittedName>
        <fullName evidence="2">Helix-turn-helix protein</fullName>
    </submittedName>
</protein>
<organism evidence="2 3">
    <name type="scientific">Micromonospora pisi</name>
    <dbReference type="NCBI Taxonomy" id="589240"/>
    <lineage>
        <taxon>Bacteria</taxon>
        <taxon>Bacillati</taxon>
        <taxon>Actinomycetota</taxon>
        <taxon>Actinomycetes</taxon>
        <taxon>Micromonosporales</taxon>
        <taxon>Micromonosporaceae</taxon>
        <taxon>Micromonospora</taxon>
    </lineage>
</organism>
<evidence type="ECO:0000259" key="1">
    <source>
        <dbReference type="SMART" id="SM00418"/>
    </source>
</evidence>
<dbReference type="Proteomes" id="UP000277671">
    <property type="component" value="Unassembled WGS sequence"/>
</dbReference>
<dbReference type="AlphaFoldDB" id="A0A495JJF7"/>
<evidence type="ECO:0000313" key="3">
    <source>
        <dbReference type="Proteomes" id="UP000277671"/>
    </source>
</evidence>
<proteinExistence type="predicted"/>
<dbReference type="EMBL" id="RBKT01000001">
    <property type="protein sequence ID" value="RKR88452.1"/>
    <property type="molecule type" value="Genomic_DNA"/>
</dbReference>
<dbReference type="SUPFAM" id="SSF46785">
    <property type="entry name" value="Winged helix' DNA-binding domain"/>
    <property type="match status" value="1"/>
</dbReference>
<dbReference type="CDD" id="cd00090">
    <property type="entry name" value="HTH_ARSR"/>
    <property type="match status" value="1"/>
</dbReference>
<dbReference type="GO" id="GO:0003700">
    <property type="term" value="F:DNA-binding transcription factor activity"/>
    <property type="evidence" value="ECO:0007669"/>
    <property type="project" value="InterPro"/>
</dbReference>
<gene>
    <name evidence="2" type="ORF">BDK92_2780</name>
</gene>
<reference evidence="2 3" key="1">
    <citation type="submission" date="2018-10" db="EMBL/GenBank/DDBJ databases">
        <title>Sequencing the genomes of 1000 actinobacteria strains.</title>
        <authorList>
            <person name="Klenk H.-P."/>
        </authorList>
    </citation>
    <scope>NUCLEOTIDE SEQUENCE [LARGE SCALE GENOMIC DNA]</scope>
    <source>
        <strain evidence="2 3">DSM 45175</strain>
    </source>
</reference>
<feature type="domain" description="HTH arsR-type" evidence="1">
    <location>
        <begin position="13"/>
        <end position="106"/>
    </location>
</feature>
<evidence type="ECO:0000313" key="2">
    <source>
        <dbReference type="EMBL" id="RKR88452.1"/>
    </source>
</evidence>